<organism evidence="1 2">
    <name type="scientific">Escallonia rubra</name>
    <dbReference type="NCBI Taxonomy" id="112253"/>
    <lineage>
        <taxon>Eukaryota</taxon>
        <taxon>Viridiplantae</taxon>
        <taxon>Streptophyta</taxon>
        <taxon>Embryophyta</taxon>
        <taxon>Tracheophyta</taxon>
        <taxon>Spermatophyta</taxon>
        <taxon>Magnoliopsida</taxon>
        <taxon>eudicotyledons</taxon>
        <taxon>Gunneridae</taxon>
        <taxon>Pentapetalae</taxon>
        <taxon>asterids</taxon>
        <taxon>campanulids</taxon>
        <taxon>Escalloniales</taxon>
        <taxon>Escalloniaceae</taxon>
        <taxon>Escallonia</taxon>
    </lineage>
</organism>
<dbReference type="PANTHER" id="PTHR35358">
    <property type="entry name" value="OS06G0711100 PROTEIN"/>
    <property type="match status" value="1"/>
</dbReference>
<comment type="caution">
    <text evidence="1">The sequence shown here is derived from an EMBL/GenBank/DDBJ whole genome shotgun (WGS) entry which is preliminary data.</text>
</comment>
<dbReference type="Proteomes" id="UP001187471">
    <property type="component" value="Unassembled WGS sequence"/>
</dbReference>
<dbReference type="EMBL" id="JAVXUO010002444">
    <property type="protein sequence ID" value="KAK2973148.1"/>
    <property type="molecule type" value="Genomic_DNA"/>
</dbReference>
<keyword evidence="2" id="KW-1185">Reference proteome</keyword>
<dbReference type="InterPro" id="IPR007942">
    <property type="entry name" value="PLipase-like"/>
</dbReference>
<evidence type="ECO:0000313" key="2">
    <source>
        <dbReference type="Proteomes" id="UP001187471"/>
    </source>
</evidence>
<evidence type="ECO:0000313" key="1">
    <source>
        <dbReference type="EMBL" id="KAK2973148.1"/>
    </source>
</evidence>
<protein>
    <submittedName>
        <fullName evidence="1">Uncharacterized protein</fullName>
    </submittedName>
</protein>
<dbReference type="Pfam" id="PF05278">
    <property type="entry name" value="PEARLI-4"/>
    <property type="match status" value="1"/>
</dbReference>
<accession>A0AA88QU63</accession>
<dbReference type="PANTHER" id="PTHR35358:SF18">
    <property type="entry name" value="PHOSPHOLIPASE-LIKE PROTEIN-RELATED"/>
    <property type="match status" value="1"/>
</dbReference>
<dbReference type="AlphaFoldDB" id="A0AA88QU63"/>
<reference evidence="1" key="1">
    <citation type="submission" date="2022-12" db="EMBL/GenBank/DDBJ databases">
        <title>Draft genome assemblies for two species of Escallonia (Escalloniales).</title>
        <authorList>
            <person name="Chanderbali A."/>
            <person name="Dervinis C."/>
            <person name="Anghel I."/>
            <person name="Soltis D."/>
            <person name="Soltis P."/>
            <person name="Zapata F."/>
        </authorList>
    </citation>
    <scope>NUCLEOTIDE SEQUENCE</scope>
    <source>
        <strain evidence="1">UCBG92.1500</strain>
        <tissue evidence="1">Leaf</tissue>
    </source>
</reference>
<gene>
    <name evidence="1" type="ORF">RJ640_021361</name>
</gene>
<sequence>MGKIVNFKRYPQTLQFAKHNLKTEINYRLMTGNGNVHMKHSYNHARPAAIEAPLAAFAWSSLQPRTSKWRCQSYWSRASELQRTSAPSLHVLERPKFRFSLLQITPGRFRNQECICSDPPAAKKTSGQPFRPRGGAVRGGPAARILRDWQPPHPEISTALPPDCSSQNTLQPKLSRKLTCANNWQQCPPSFSKIAASTVAMLALTLYPLTHLEQPPLINSERFCNRIKPQAQEDMIGDRLAMVASTRETPYSSGQLALPSNEIVDVNGYKVKASIAMVLAATIEKDGDIVTNCLHKSASMKALLLEVVCSIFQRLLSGSSAVDTSGMEDIENGVLDAEAANLEVSWLQDHLARFLLVEKTGQRSSLLKEESHIYVTKDCQSNGNGKQSRTIIPHYVLYF</sequence>
<name>A0AA88QU63_9ASTE</name>
<proteinExistence type="predicted"/>